<dbReference type="InterPro" id="IPR046251">
    <property type="entry name" value="DUF6284"/>
</dbReference>
<dbReference type="RefSeq" id="WP_137258547.1">
    <property type="nucleotide sequence ID" value="NZ_JBHSPQ010000002.1"/>
</dbReference>
<proteinExistence type="predicted"/>
<evidence type="ECO:0000313" key="1">
    <source>
        <dbReference type="EMBL" id="TKK74074.1"/>
    </source>
</evidence>
<protein>
    <submittedName>
        <fullName evidence="1">Uncharacterized protein</fullName>
    </submittedName>
</protein>
<gene>
    <name evidence="1" type="ORF">FDA38_35270</name>
</gene>
<reference evidence="1 2" key="1">
    <citation type="submission" date="2019-04" db="EMBL/GenBank/DDBJ databases">
        <title>Kribbella sp. NEAU-THZ 27 nov., a novel actinomycete isolated from soil.</title>
        <authorList>
            <person name="Duan L."/>
        </authorList>
    </citation>
    <scope>NUCLEOTIDE SEQUENCE [LARGE SCALE GENOMIC DNA]</scope>
    <source>
        <strain evidence="2">NEAU-THZ27</strain>
    </source>
</reference>
<evidence type="ECO:0000313" key="2">
    <source>
        <dbReference type="Proteomes" id="UP000305836"/>
    </source>
</evidence>
<sequence length="83" mass="9219">MNIIYLSPLSGEEPTPAELAKIERDEWPLIAADLELLDAEIAYINAGPAASDLDRRRVRRAEHQVLKVARDLADRDPEAVDVA</sequence>
<dbReference type="OrthoDB" id="3830496at2"/>
<accession>A0A4U3LGU5</accession>
<dbReference type="Pfam" id="PF19801">
    <property type="entry name" value="DUF6284"/>
    <property type="match status" value="1"/>
</dbReference>
<keyword evidence="2" id="KW-1185">Reference proteome</keyword>
<organism evidence="1 2">
    <name type="scientific">Kribbella jiaozuonensis</name>
    <dbReference type="NCBI Taxonomy" id="2575441"/>
    <lineage>
        <taxon>Bacteria</taxon>
        <taxon>Bacillati</taxon>
        <taxon>Actinomycetota</taxon>
        <taxon>Actinomycetes</taxon>
        <taxon>Propionibacteriales</taxon>
        <taxon>Kribbellaceae</taxon>
        <taxon>Kribbella</taxon>
    </lineage>
</organism>
<name>A0A4U3LGU5_9ACTN</name>
<comment type="caution">
    <text evidence="1">The sequence shown here is derived from an EMBL/GenBank/DDBJ whole genome shotgun (WGS) entry which is preliminary data.</text>
</comment>
<dbReference type="EMBL" id="SZPZ01000006">
    <property type="protein sequence ID" value="TKK74074.1"/>
    <property type="molecule type" value="Genomic_DNA"/>
</dbReference>
<dbReference type="AlphaFoldDB" id="A0A4U3LGU5"/>
<dbReference type="Proteomes" id="UP000305836">
    <property type="component" value="Unassembled WGS sequence"/>
</dbReference>